<protein>
    <submittedName>
        <fullName evidence="1">Uncharacterized protein</fullName>
    </submittedName>
</protein>
<gene>
    <name evidence="1" type="ORF">FLAT13_02022</name>
</gene>
<reference evidence="1 2" key="1">
    <citation type="submission" date="2020-06" db="EMBL/GenBank/DDBJ databases">
        <authorList>
            <person name="Criscuolo A."/>
        </authorList>
    </citation>
    <scope>NUCLEOTIDE SEQUENCE [LARGE SCALE GENOMIC DNA]</scope>
    <source>
        <strain evidence="2">CIP 111411</strain>
    </source>
</reference>
<dbReference type="Proteomes" id="UP000530060">
    <property type="component" value="Unassembled WGS sequence"/>
</dbReference>
<dbReference type="PROSITE" id="PS51257">
    <property type="entry name" value="PROKAR_LIPOPROTEIN"/>
    <property type="match status" value="1"/>
</dbReference>
<sequence>MKTNFKTIFFILVATTFSILSCSKEDDTTPSDLKSTDVYIVGITRNTSNKAIPTIWKNGKPTILPSDNNINTTGFRITVSGNDVYAINGNFDETNAIILWKNGISSVVAENAIAEDLIVENGDVYILGRKGNSFRYWKNGVETILTNGLSNNFVSDMVVVNGDVHITGSENNGSKNVVKYWKNGAATTVSNPSFRAFANGISVNGSDISILFSELTADNTYTLKVWKNGVISTLESGIFNDFSIGRGKIVTTSSGTFVTARLAISNENSKIGFWKNGLKTNLTSGITSSSPFDMKVIENDIHIIGIERNPGTSGRSVLKYWKNGQETVLTSDADGNIFNPAIAISKNGDVHITGKNKYFLNNAPTVLEGNEPEVFDIVTVN</sequence>
<dbReference type="RefSeq" id="WP_180908807.1">
    <property type="nucleotide sequence ID" value="NZ_CAIJDP010000067.1"/>
</dbReference>
<evidence type="ECO:0000313" key="2">
    <source>
        <dbReference type="Proteomes" id="UP000530060"/>
    </source>
</evidence>
<name>A0A6V6YX99_9FLAO</name>
<proteinExistence type="predicted"/>
<comment type="caution">
    <text evidence="1">The sequence shown here is derived from an EMBL/GenBank/DDBJ whole genome shotgun (WGS) entry which is preliminary data.</text>
</comment>
<dbReference type="EMBL" id="CAIJDP010000067">
    <property type="protein sequence ID" value="CAD0004036.1"/>
    <property type="molecule type" value="Genomic_DNA"/>
</dbReference>
<evidence type="ECO:0000313" key="1">
    <source>
        <dbReference type="EMBL" id="CAD0004036.1"/>
    </source>
</evidence>
<keyword evidence="2" id="KW-1185">Reference proteome</keyword>
<dbReference type="AlphaFoldDB" id="A0A6V6YX99"/>
<organism evidence="1 2">
    <name type="scientific">Flavobacterium salmonis</name>
    <dbReference type="NCBI Taxonomy" id="2654844"/>
    <lineage>
        <taxon>Bacteria</taxon>
        <taxon>Pseudomonadati</taxon>
        <taxon>Bacteroidota</taxon>
        <taxon>Flavobacteriia</taxon>
        <taxon>Flavobacteriales</taxon>
        <taxon>Flavobacteriaceae</taxon>
        <taxon>Flavobacterium</taxon>
    </lineage>
</organism>
<accession>A0A6V6YX99</accession>